<dbReference type="EMBL" id="CP000892">
    <property type="protein sequence ID" value="ABX51739.1"/>
    <property type="molecule type" value="Genomic_DNA"/>
</dbReference>
<gene>
    <name evidence="2" type="ordered locus">Sbal195_4583</name>
</gene>
<evidence type="ECO:0000313" key="2">
    <source>
        <dbReference type="EMBL" id="ABX51739.1"/>
    </source>
</evidence>
<organism evidence="2 3">
    <name type="scientific">Shewanella baltica (strain OS195)</name>
    <dbReference type="NCBI Taxonomy" id="399599"/>
    <lineage>
        <taxon>Bacteria</taxon>
        <taxon>Pseudomonadati</taxon>
        <taxon>Pseudomonadota</taxon>
        <taxon>Gammaproteobacteria</taxon>
        <taxon>Alteromonadales</taxon>
        <taxon>Shewanellaceae</taxon>
        <taxon>Shewanella</taxon>
    </lineage>
</organism>
<feature type="region of interest" description="Disordered" evidence="1">
    <location>
        <begin position="82"/>
        <end position="119"/>
    </location>
</feature>
<dbReference type="AlphaFoldDB" id="A9L6F7"/>
<dbReference type="HOGENOM" id="CLU_078236_0_0_6"/>
<dbReference type="KEGG" id="sbn:Sbal195_4583"/>
<keyword evidence="2" id="KW-0614">Plasmid</keyword>
<sequence>MASKLAVALRSCLPIPNATTKPPSTVLLTARQVWLSWSFHSASRPLLVLSLSFTLPSYLSLTTTRLPRVRFAAARPCQSELWRASRTSGENEDDRPQTEQAAMTHSITTPASHTKPFSEQASLQATSRLSKDDIQQQKRGELTIIVLTEMNFFHFCGLGLEGVANEAWYPYSQGLLFEAVERYLVAAKVAQNVVSIDQPRRNGASIDYRVRFNVFSTDKKRVSVRFPVVIKNFGNDTQCLSLDELTRALSQNYRNKHVSIMWYLPSGITSTVYVSVAADGEISDSYTHHALWFVMEGGCIELAANTGAI</sequence>
<dbReference type="Proteomes" id="UP000000770">
    <property type="component" value="Plasmid pS19501"/>
</dbReference>
<reference evidence="2 3" key="1">
    <citation type="submission" date="2007-11" db="EMBL/GenBank/DDBJ databases">
        <title>Complete sequence of plasmid1 pS19501 of Shewanella baltica OS195.</title>
        <authorList>
            <consortium name="US DOE Joint Genome Institute"/>
            <person name="Copeland A."/>
            <person name="Lucas S."/>
            <person name="Lapidus A."/>
            <person name="Barry K."/>
            <person name="Glavina del Rio T."/>
            <person name="Dalin E."/>
            <person name="Tice H."/>
            <person name="Pitluck S."/>
            <person name="Chain P."/>
            <person name="Malfatti S."/>
            <person name="Shin M."/>
            <person name="Vergez L."/>
            <person name="Schmutz J."/>
            <person name="Larimer F."/>
            <person name="Land M."/>
            <person name="Hauser L."/>
            <person name="Kyrpides N."/>
            <person name="Kim E."/>
            <person name="Brettar I."/>
            <person name="Rodrigues J."/>
            <person name="Konstantinidis K."/>
            <person name="Klappenbach J."/>
            <person name="Hofle M."/>
            <person name="Tiedje J."/>
            <person name="Richardson P."/>
        </authorList>
    </citation>
    <scope>NUCLEOTIDE SEQUENCE [LARGE SCALE GENOMIC DNA]</scope>
    <source>
        <strain evidence="3">OS195</strain>
        <plasmid evidence="3">Plasmid pS19501</plasmid>
    </source>
</reference>
<evidence type="ECO:0000313" key="3">
    <source>
        <dbReference type="Proteomes" id="UP000000770"/>
    </source>
</evidence>
<proteinExistence type="predicted"/>
<evidence type="ECO:0000256" key="1">
    <source>
        <dbReference type="SAM" id="MobiDB-lite"/>
    </source>
</evidence>
<protein>
    <submittedName>
        <fullName evidence="2">Uncharacterized protein</fullName>
    </submittedName>
</protein>
<feature type="compositionally biased region" description="Polar residues" evidence="1">
    <location>
        <begin position="98"/>
        <end position="119"/>
    </location>
</feature>
<name>A9L6F7_SHEB9</name>
<geneLocation type="plasmid" evidence="2 3">
    <name>pS19501</name>
</geneLocation>
<accession>A9L6F7</accession>